<dbReference type="KEGG" id="mea:Mex_1p2682"/>
<reference evidence="1 2" key="1">
    <citation type="journal article" date="2009" name="PLoS ONE">
        <title>Methylobacterium genome sequences: a reference blueprint to investigate microbial metabolism of C1 compounds from natural and industrial sources.</title>
        <authorList>
            <person name="Vuilleumier S."/>
            <person name="Chistoserdova L."/>
            <person name="Lee M.-C."/>
            <person name="Bringel F."/>
            <person name="Lajus A."/>
            <person name="Zhou Y."/>
            <person name="Gourion B."/>
            <person name="Barbe V."/>
            <person name="Chang J."/>
            <person name="Cruveiller S."/>
            <person name="Dossat C."/>
            <person name="Gillett W."/>
            <person name="Gruffaz C."/>
            <person name="Haugen E."/>
            <person name="Hourcade E."/>
            <person name="Levy R."/>
            <person name="Mangenot S."/>
            <person name="Muller E."/>
            <person name="Nadalig T."/>
            <person name="Pagni M."/>
            <person name="Penny C."/>
            <person name="Peyraud R."/>
            <person name="Robinson D.G."/>
            <person name="Roche D."/>
            <person name="Rouy Z."/>
            <person name="Saenampechek C."/>
            <person name="Salvignol G."/>
            <person name="Vallenet D."/>
            <person name="Wu Z."/>
            <person name="Marx C.J."/>
            <person name="Vorholt J.A."/>
            <person name="Olson M.V."/>
            <person name="Kaul R."/>
            <person name="Weissenbach J."/>
            <person name="Medigue C."/>
            <person name="Lidstrom M.E."/>
        </authorList>
    </citation>
    <scope>NUCLEOTIDE SEQUENCE [LARGE SCALE GENOMIC DNA]</scope>
    <source>
        <strain evidence="2">ATCC 14718 / DSM 1338 / JCM 2805 / NCIMB 9133 / AM1</strain>
    </source>
</reference>
<evidence type="ECO:0000313" key="2">
    <source>
        <dbReference type="Proteomes" id="UP000009081"/>
    </source>
</evidence>
<protein>
    <submittedName>
        <fullName evidence="1">Uncharacterized protein</fullName>
    </submittedName>
</protein>
<dbReference type="Proteomes" id="UP000009081">
    <property type="component" value="Chromosome"/>
</dbReference>
<proteinExistence type="predicted"/>
<dbReference type="EMBL" id="CP001510">
    <property type="protein sequence ID" value="ACS40449.1"/>
    <property type="molecule type" value="Genomic_DNA"/>
</dbReference>
<keyword evidence="2" id="KW-1185">Reference proteome</keyword>
<organism evidence="1 2">
    <name type="scientific">Methylorubrum extorquens (strain ATCC 14718 / DSM 1338 / JCM 2805 / NCIMB 9133 / AM1)</name>
    <name type="common">Methylobacterium extorquens</name>
    <dbReference type="NCBI Taxonomy" id="272630"/>
    <lineage>
        <taxon>Bacteria</taxon>
        <taxon>Pseudomonadati</taxon>
        <taxon>Pseudomonadota</taxon>
        <taxon>Alphaproteobacteria</taxon>
        <taxon>Hyphomicrobiales</taxon>
        <taxon>Methylobacteriaceae</taxon>
        <taxon>Methylorubrum</taxon>
    </lineage>
</organism>
<name>C5ASK8_METEA</name>
<evidence type="ECO:0000313" key="1">
    <source>
        <dbReference type="EMBL" id="ACS40449.1"/>
    </source>
</evidence>
<dbReference type="STRING" id="272630.MexAM1_META1p2682"/>
<dbReference type="AlphaFoldDB" id="C5ASK8"/>
<accession>C5ASK8</accession>
<sequence length="81" mass="8527">MSAVPRAGGSPMTGDRSQIRTHRGAVALVDGIPHAIARAAAGVILRRLGPDPVTLFLSEAAMLDLCRSGRLRVSEPGRGRR</sequence>
<dbReference type="HOGENOM" id="CLU_2569849_0_0_5"/>
<gene>
    <name evidence="1" type="ordered locus">MexAM1_META1p2682</name>
</gene>